<gene>
    <name evidence="2" type="ORF">DB32_007323</name>
</gene>
<protein>
    <recommendedName>
        <fullName evidence="4">Lipoprotein</fullName>
    </recommendedName>
</protein>
<keyword evidence="3" id="KW-1185">Reference proteome</keyword>
<keyword evidence="1" id="KW-0732">Signal</keyword>
<dbReference type="AlphaFoldDB" id="A0A0F6SHB9"/>
<dbReference type="RefSeq" id="WP_053237157.1">
    <property type="nucleotide sequence ID" value="NZ_CP011125.1"/>
</dbReference>
<evidence type="ECO:0000313" key="3">
    <source>
        <dbReference type="Proteomes" id="UP000034883"/>
    </source>
</evidence>
<evidence type="ECO:0000313" key="2">
    <source>
        <dbReference type="EMBL" id="AKF10174.1"/>
    </source>
</evidence>
<feature type="chain" id="PRO_5002509554" description="Lipoprotein" evidence="1">
    <location>
        <begin position="23"/>
        <end position="215"/>
    </location>
</feature>
<sequence>MRRIPSKLLSLALVLGLAGCGATTELTPAGKADRVVGAPDAAWAEAAGVRWIVQGDAWTGRDQIARVLTPVRVRIENVGPRPILIRHGHFALTDTSMRRYLTVAPYRAPDAMPQPIPVAREIDAEGFEPSPTFDAFYTAPESEAAAVWQDVQLPVEEMRRRELPEGLLRPGGFVDGFLFFQHVPADAGRILFRADVTSHDGRRLGTALVPLAASD</sequence>
<dbReference type="PROSITE" id="PS51257">
    <property type="entry name" value="PROKAR_LIPOPROTEIN"/>
    <property type="match status" value="1"/>
</dbReference>
<dbReference type="STRING" id="927083.DB32_007323"/>
<dbReference type="OrthoDB" id="5382330at2"/>
<name>A0A0F6SHB9_9BACT</name>
<evidence type="ECO:0008006" key="4">
    <source>
        <dbReference type="Google" id="ProtNLM"/>
    </source>
</evidence>
<dbReference type="KEGG" id="samy:DB32_007323"/>
<dbReference type="EMBL" id="CP011125">
    <property type="protein sequence ID" value="AKF10174.1"/>
    <property type="molecule type" value="Genomic_DNA"/>
</dbReference>
<accession>A0A0F6SHB9</accession>
<dbReference type="Proteomes" id="UP000034883">
    <property type="component" value="Chromosome"/>
</dbReference>
<evidence type="ECO:0000256" key="1">
    <source>
        <dbReference type="SAM" id="SignalP"/>
    </source>
</evidence>
<feature type="signal peptide" evidence="1">
    <location>
        <begin position="1"/>
        <end position="22"/>
    </location>
</feature>
<organism evidence="2 3">
    <name type="scientific">Sandaracinus amylolyticus</name>
    <dbReference type="NCBI Taxonomy" id="927083"/>
    <lineage>
        <taxon>Bacteria</taxon>
        <taxon>Pseudomonadati</taxon>
        <taxon>Myxococcota</taxon>
        <taxon>Polyangia</taxon>
        <taxon>Polyangiales</taxon>
        <taxon>Sandaracinaceae</taxon>
        <taxon>Sandaracinus</taxon>
    </lineage>
</organism>
<reference evidence="2 3" key="1">
    <citation type="submission" date="2015-03" db="EMBL/GenBank/DDBJ databases">
        <title>Genome assembly of Sandaracinus amylolyticus DSM 53668.</title>
        <authorList>
            <person name="Sharma G."/>
            <person name="Subramanian S."/>
        </authorList>
    </citation>
    <scope>NUCLEOTIDE SEQUENCE [LARGE SCALE GENOMIC DNA]</scope>
    <source>
        <strain evidence="2 3">DSM 53668</strain>
    </source>
</reference>
<proteinExistence type="predicted"/>